<evidence type="ECO:0000259" key="12">
    <source>
        <dbReference type="SMART" id="SM00768"/>
    </source>
</evidence>
<evidence type="ECO:0000256" key="3">
    <source>
        <dbReference type="ARBA" id="ARBA00008773"/>
    </source>
</evidence>
<dbReference type="GO" id="GO:0005886">
    <property type="term" value="C:plasma membrane"/>
    <property type="evidence" value="ECO:0000318"/>
    <property type="project" value="GO_Central"/>
</dbReference>
<evidence type="ECO:0000256" key="1">
    <source>
        <dbReference type="ARBA" id="ARBA00000382"/>
    </source>
</evidence>
<gene>
    <name evidence="13" type="ORF">ZOSMA_35G00690</name>
</gene>
<evidence type="ECO:0000313" key="14">
    <source>
        <dbReference type="Proteomes" id="UP000036987"/>
    </source>
</evidence>
<keyword evidence="5" id="KW-0964">Secreted</keyword>
<dbReference type="InterPro" id="IPR044965">
    <property type="entry name" value="Glyco_hydro_17_plant"/>
</dbReference>
<evidence type="ECO:0000256" key="7">
    <source>
        <dbReference type="ARBA" id="ARBA00022801"/>
    </source>
</evidence>
<proteinExistence type="inferred from homology"/>
<comment type="caution">
    <text evidence="13">The sequence shown here is derived from an EMBL/GenBank/DDBJ whole genome shotgun (WGS) entry which is preliminary data.</text>
</comment>
<feature type="chain" id="PRO_5005527683" description="glucan endo-1,3-beta-D-glucosidase" evidence="11">
    <location>
        <begin position="25"/>
        <end position="455"/>
    </location>
</feature>
<dbReference type="EC" id="3.2.1.39" evidence="4"/>
<accession>A0A0K9P8Q7</accession>
<protein>
    <recommendedName>
        <fullName evidence="4">glucan endo-1,3-beta-D-glucosidase</fullName>
        <ecNumber evidence="4">3.2.1.39</ecNumber>
    </recommendedName>
</protein>
<sequence>MTVVPALGLVLLSMIVLCVRPASSQSFVGVNYGEVADNLPSPEATVKLLKSTTISKIRLYGANPGMLKSLAQTGISIVIGTSNADISKLAINPSAAADWVSTNVVPFVPSSKISTISVGNEVLLYGDDGLKSQLLPAMQNLHKALVDRKLDSNIKISTVHPMSILAQSDPPSSGTFKSADADVLTGILSFLKQTASPFMINPYPFFAYSGDPRPVTLAFCLFQPNPGRRDANTGISYTNMFDAQVDAVRSAVNGLGFETVELVVAETGWPHAGDANEVGANVENAKAYNKGLISHLNSNVGTPLMPKKTIGTYIFALYDEDMKPNPTSERSFGLYRPDQTANYDVGLAKTSSAEQRNVKISPSASEKKKWCVAKPGVSDVELQANIDYACAQTEVDCQRIEIGGACYLPNTLLSHANFAMSLLYQSSEKKPWDCDFSKTATVTDKNPSTVNTCIY</sequence>
<name>A0A0K9P8Q7_ZOSMR</name>
<dbReference type="Proteomes" id="UP000036987">
    <property type="component" value="Unassembled WGS sequence"/>
</dbReference>
<dbReference type="AlphaFoldDB" id="A0A0K9P8Q7"/>
<dbReference type="InterPro" id="IPR012946">
    <property type="entry name" value="X8"/>
</dbReference>
<keyword evidence="9" id="KW-0326">Glycosidase</keyword>
<evidence type="ECO:0000256" key="11">
    <source>
        <dbReference type="SAM" id="SignalP"/>
    </source>
</evidence>
<evidence type="ECO:0000256" key="2">
    <source>
        <dbReference type="ARBA" id="ARBA00004613"/>
    </source>
</evidence>
<reference evidence="14" key="1">
    <citation type="journal article" date="2016" name="Nature">
        <title>The genome of the seagrass Zostera marina reveals angiosperm adaptation to the sea.</title>
        <authorList>
            <person name="Olsen J.L."/>
            <person name="Rouze P."/>
            <person name="Verhelst B."/>
            <person name="Lin Y.-C."/>
            <person name="Bayer T."/>
            <person name="Collen J."/>
            <person name="Dattolo E."/>
            <person name="De Paoli E."/>
            <person name="Dittami S."/>
            <person name="Maumus F."/>
            <person name="Michel G."/>
            <person name="Kersting A."/>
            <person name="Lauritano C."/>
            <person name="Lohaus R."/>
            <person name="Toepel M."/>
            <person name="Tonon T."/>
            <person name="Vanneste K."/>
            <person name="Amirebrahimi M."/>
            <person name="Brakel J."/>
            <person name="Bostroem C."/>
            <person name="Chovatia M."/>
            <person name="Grimwood J."/>
            <person name="Jenkins J.W."/>
            <person name="Jueterbock A."/>
            <person name="Mraz A."/>
            <person name="Stam W.T."/>
            <person name="Tice H."/>
            <person name="Bornberg-Bauer E."/>
            <person name="Green P.J."/>
            <person name="Pearson G.A."/>
            <person name="Procaccini G."/>
            <person name="Duarte C.M."/>
            <person name="Schmutz J."/>
            <person name="Reusch T.B.H."/>
            <person name="Van de Peer Y."/>
        </authorList>
    </citation>
    <scope>NUCLEOTIDE SEQUENCE [LARGE SCALE GENOMIC DNA]</scope>
    <source>
        <strain evidence="14">cv. Finnish</strain>
    </source>
</reference>
<evidence type="ECO:0000313" key="13">
    <source>
        <dbReference type="EMBL" id="KMZ64612.1"/>
    </source>
</evidence>
<evidence type="ECO:0000256" key="5">
    <source>
        <dbReference type="ARBA" id="ARBA00022525"/>
    </source>
</evidence>
<dbReference type="PANTHER" id="PTHR32227">
    <property type="entry name" value="GLUCAN ENDO-1,3-BETA-GLUCOSIDASE BG1-RELATED-RELATED"/>
    <property type="match status" value="1"/>
</dbReference>
<dbReference type="GO" id="GO:0005975">
    <property type="term" value="P:carbohydrate metabolic process"/>
    <property type="evidence" value="ECO:0007669"/>
    <property type="project" value="InterPro"/>
</dbReference>
<dbReference type="Gene3D" id="1.20.58.1040">
    <property type="match status" value="1"/>
</dbReference>
<evidence type="ECO:0000256" key="9">
    <source>
        <dbReference type="ARBA" id="ARBA00023295"/>
    </source>
</evidence>
<comment type="similarity">
    <text evidence="3 10">Belongs to the glycosyl hydrolase 17 family.</text>
</comment>
<dbReference type="SMART" id="SM00768">
    <property type="entry name" value="X8"/>
    <property type="match status" value="1"/>
</dbReference>
<dbReference type="OrthoDB" id="941679at2759"/>
<evidence type="ECO:0000256" key="10">
    <source>
        <dbReference type="RuleBase" id="RU004335"/>
    </source>
</evidence>
<dbReference type="FunFam" id="1.20.58.1040:FF:000003">
    <property type="entry name" value="glucan endo-1,3-beta-glucosidase 7"/>
    <property type="match status" value="1"/>
</dbReference>
<comment type="subcellular location">
    <subcellularLocation>
        <location evidence="2">Secreted</location>
    </subcellularLocation>
</comment>
<evidence type="ECO:0000256" key="6">
    <source>
        <dbReference type="ARBA" id="ARBA00022729"/>
    </source>
</evidence>
<feature type="signal peptide" evidence="11">
    <location>
        <begin position="1"/>
        <end position="24"/>
    </location>
</feature>
<dbReference type="GO" id="GO:0005576">
    <property type="term" value="C:extracellular region"/>
    <property type="evidence" value="ECO:0007669"/>
    <property type="project" value="UniProtKB-SubCell"/>
</dbReference>
<dbReference type="Pfam" id="PF00332">
    <property type="entry name" value="Glyco_hydro_17"/>
    <property type="match status" value="1"/>
</dbReference>
<keyword evidence="6 11" id="KW-0732">Signal</keyword>
<dbReference type="GO" id="GO:0042973">
    <property type="term" value="F:glucan endo-1,3-beta-D-glucosidase activity"/>
    <property type="evidence" value="ECO:0007669"/>
    <property type="project" value="UniProtKB-EC"/>
</dbReference>
<dbReference type="SUPFAM" id="SSF51445">
    <property type="entry name" value="(Trans)glycosidases"/>
    <property type="match status" value="1"/>
</dbReference>
<dbReference type="OMA" id="MRRIPMA"/>
<organism evidence="13 14">
    <name type="scientific">Zostera marina</name>
    <name type="common">Eelgrass</name>
    <dbReference type="NCBI Taxonomy" id="29655"/>
    <lineage>
        <taxon>Eukaryota</taxon>
        <taxon>Viridiplantae</taxon>
        <taxon>Streptophyta</taxon>
        <taxon>Embryophyta</taxon>
        <taxon>Tracheophyta</taxon>
        <taxon>Spermatophyta</taxon>
        <taxon>Magnoliopsida</taxon>
        <taxon>Liliopsida</taxon>
        <taxon>Zosteraceae</taxon>
        <taxon>Zostera</taxon>
    </lineage>
</organism>
<evidence type="ECO:0000256" key="4">
    <source>
        <dbReference type="ARBA" id="ARBA00012780"/>
    </source>
</evidence>
<feature type="domain" description="X8" evidence="12">
    <location>
        <begin position="369"/>
        <end position="455"/>
    </location>
</feature>
<comment type="catalytic activity">
    <reaction evidence="1">
        <text>Hydrolysis of (1-&gt;3)-beta-D-glucosidic linkages in (1-&gt;3)-beta-D-glucans.</text>
        <dbReference type="EC" id="3.2.1.39"/>
    </reaction>
</comment>
<dbReference type="FunFam" id="3.20.20.80:FF:000005">
    <property type="entry name" value="Glucan endo-1,3-beta-glucosidase 14"/>
    <property type="match status" value="1"/>
</dbReference>
<dbReference type="InterPro" id="IPR017853">
    <property type="entry name" value="GH"/>
</dbReference>
<keyword evidence="14" id="KW-1185">Reference proteome</keyword>
<dbReference type="EMBL" id="LFYR01001125">
    <property type="protein sequence ID" value="KMZ64612.1"/>
    <property type="molecule type" value="Genomic_DNA"/>
</dbReference>
<dbReference type="Gene3D" id="3.20.20.80">
    <property type="entry name" value="Glycosidases"/>
    <property type="match status" value="1"/>
</dbReference>
<dbReference type="InterPro" id="IPR000490">
    <property type="entry name" value="Glyco_hydro_17"/>
</dbReference>
<dbReference type="Pfam" id="PF07983">
    <property type="entry name" value="X8"/>
    <property type="match status" value="1"/>
</dbReference>
<keyword evidence="7" id="KW-0378">Hydrolase</keyword>
<evidence type="ECO:0000256" key="8">
    <source>
        <dbReference type="ARBA" id="ARBA00023157"/>
    </source>
</evidence>
<keyword evidence="8" id="KW-1015">Disulfide bond</keyword>